<dbReference type="InterPro" id="IPR007526">
    <property type="entry name" value="SWIRM"/>
</dbReference>
<dbReference type="SUPFAM" id="SSF46689">
    <property type="entry name" value="Homeodomain-like"/>
    <property type="match status" value="2"/>
</dbReference>
<dbReference type="InterPro" id="IPR017884">
    <property type="entry name" value="SANT_dom"/>
</dbReference>
<reference evidence="9" key="1">
    <citation type="journal article" date="2022" name="Front. Genet.">
        <title>Chromosome-Scale Assembly of the Dendrobium nobile Genome Provides Insights Into the Molecular Mechanism of the Biosynthesis of the Medicinal Active Ingredient of Dendrobium.</title>
        <authorList>
            <person name="Xu Q."/>
            <person name="Niu S.-C."/>
            <person name="Li K.-L."/>
            <person name="Zheng P.-J."/>
            <person name="Zhang X.-J."/>
            <person name="Jia Y."/>
            <person name="Liu Y."/>
            <person name="Niu Y.-X."/>
            <person name="Yu L.-H."/>
            <person name="Chen D.-F."/>
            <person name="Zhang G.-Q."/>
        </authorList>
    </citation>
    <scope>NUCLEOTIDE SEQUENCE</scope>
    <source>
        <tissue evidence="9">Leaf</tissue>
    </source>
</reference>
<evidence type="ECO:0000256" key="5">
    <source>
        <dbReference type="SAM" id="Coils"/>
    </source>
</evidence>
<dbReference type="Pfam" id="PF00249">
    <property type="entry name" value="Myb_DNA-binding"/>
    <property type="match status" value="1"/>
</dbReference>
<evidence type="ECO:0000259" key="8">
    <source>
        <dbReference type="PROSITE" id="PS51293"/>
    </source>
</evidence>
<evidence type="ECO:0000256" key="2">
    <source>
        <dbReference type="ARBA" id="ARBA00023125"/>
    </source>
</evidence>
<evidence type="ECO:0000259" key="6">
    <source>
        <dbReference type="PROSITE" id="PS50090"/>
    </source>
</evidence>
<dbReference type="InterPro" id="IPR009057">
    <property type="entry name" value="Homeodomain-like_sf"/>
</dbReference>
<evidence type="ECO:0000256" key="4">
    <source>
        <dbReference type="ARBA" id="ARBA00023242"/>
    </source>
</evidence>
<dbReference type="PROSITE" id="PS50090">
    <property type="entry name" value="MYB_LIKE"/>
    <property type="match status" value="1"/>
</dbReference>
<keyword evidence="3" id="KW-0804">Transcription</keyword>
<comment type="caution">
    <text evidence="9">The sequence shown here is derived from an EMBL/GenBank/DDBJ whole genome shotgun (WGS) entry which is preliminary data.</text>
</comment>
<dbReference type="GO" id="GO:0005634">
    <property type="term" value="C:nucleus"/>
    <property type="evidence" value="ECO:0007669"/>
    <property type="project" value="UniProtKB-ARBA"/>
</dbReference>
<keyword evidence="1" id="KW-0805">Transcription regulation</keyword>
<dbReference type="InterPro" id="IPR036388">
    <property type="entry name" value="WH-like_DNA-bd_sf"/>
</dbReference>
<organism evidence="9 10">
    <name type="scientific">Dendrobium nobile</name>
    <name type="common">Orchid</name>
    <dbReference type="NCBI Taxonomy" id="94219"/>
    <lineage>
        <taxon>Eukaryota</taxon>
        <taxon>Viridiplantae</taxon>
        <taxon>Streptophyta</taxon>
        <taxon>Embryophyta</taxon>
        <taxon>Tracheophyta</taxon>
        <taxon>Spermatophyta</taxon>
        <taxon>Magnoliopsida</taxon>
        <taxon>Liliopsida</taxon>
        <taxon>Asparagales</taxon>
        <taxon>Orchidaceae</taxon>
        <taxon>Epidendroideae</taxon>
        <taxon>Malaxideae</taxon>
        <taxon>Dendrobiinae</taxon>
        <taxon>Dendrobium</taxon>
    </lineage>
</organism>
<dbReference type="PROSITE" id="PS51293">
    <property type="entry name" value="SANT"/>
    <property type="match status" value="1"/>
</dbReference>
<dbReference type="EMBL" id="JAGYWB010000007">
    <property type="protein sequence ID" value="KAI0515518.1"/>
    <property type="molecule type" value="Genomic_DNA"/>
</dbReference>
<feature type="domain" description="Myb-like" evidence="6">
    <location>
        <begin position="270"/>
        <end position="307"/>
    </location>
</feature>
<protein>
    <recommendedName>
        <fullName evidence="11">SWI/SNF complex subunit SWI3A</fullName>
    </recommendedName>
</protein>
<dbReference type="PANTHER" id="PTHR12802">
    <property type="entry name" value="SWI/SNF COMPLEX-RELATED"/>
    <property type="match status" value="1"/>
</dbReference>
<dbReference type="InterPro" id="IPR032451">
    <property type="entry name" value="SMARCC_C"/>
</dbReference>
<evidence type="ECO:0000259" key="7">
    <source>
        <dbReference type="PROSITE" id="PS50934"/>
    </source>
</evidence>
<keyword evidence="2" id="KW-0238">DNA-binding</keyword>
<dbReference type="Gene3D" id="1.10.10.60">
    <property type="entry name" value="Homeodomain-like"/>
    <property type="match status" value="1"/>
</dbReference>
<accession>A0A8T3BM19</accession>
<evidence type="ECO:0000256" key="3">
    <source>
        <dbReference type="ARBA" id="ARBA00023163"/>
    </source>
</evidence>
<keyword evidence="5" id="KW-0175">Coiled coil</keyword>
<keyword evidence="4" id="KW-0539">Nucleus</keyword>
<dbReference type="Gene3D" id="1.10.10.10">
    <property type="entry name" value="Winged helix-like DNA-binding domain superfamily/Winged helix DNA-binding domain"/>
    <property type="match status" value="1"/>
</dbReference>
<dbReference type="PANTHER" id="PTHR12802:SF140">
    <property type="entry name" value="SWI_SNF COMPLEX SUBUNIT SWI3A"/>
    <property type="match status" value="1"/>
</dbReference>
<gene>
    <name evidence="9" type="ORF">KFK09_008183</name>
</gene>
<dbReference type="Pfam" id="PF04433">
    <property type="entry name" value="SWIRM"/>
    <property type="match status" value="1"/>
</dbReference>
<feature type="coiled-coil region" evidence="5">
    <location>
        <begin position="493"/>
        <end position="520"/>
    </location>
</feature>
<dbReference type="AlphaFoldDB" id="A0A8T3BM19"/>
<dbReference type="InterPro" id="IPR001005">
    <property type="entry name" value="SANT/Myb"/>
</dbReference>
<feature type="domain" description="SANT" evidence="8">
    <location>
        <begin position="265"/>
        <end position="316"/>
    </location>
</feature>
<dbReference type="PROSITE" id="PS50934">
    <property type="entry name" value="SWIRM"/>
    <property type="match status" value="1"/>
</dbReference>
<evidence type="ECO:0000256" key="1">
    <source>
        <dbReference type="ARBA" id="ARBA00023015"/>
    </source>
</evidence>
<name>A0A8T3BM19_DENNO</name>
<evidence type="ECO:0008006" key="11">
    <source>
        <dbReference type="Google" id="ProtNLM"/>
    </source>
</evidence>
<sequence length="584" mass="65017">MRGCRPGNVENGSSTRYLYLPVSLTYPLSLLLLSPIFSLNTKELLGLSFSSVIDWNAGWFKWDEIHESERRSLPEFFEGGSYSRSPRVYKEYRDFIINKYREDPSKRLTFTDVRKCVVGDVGSLRKVFLFLEKWGLINFSVSDGKQQSEEDDGPVVIVEVGPAAGVRVVSGSSSSSSSFVDSAQAGGESAFRLPPLTSYSDAFGEWKPGSGLICGFCGGHYRSGLNESLNAGIAMCSKCLHKDTGNGKIEDDLTPNDHVDAKDQSSATCWTDTETLLLLEAVLKHGDDWDLIAQHVRTKNKLDCISRLIHLPFGDHMLGTISTKSNNANLITPLVEYKPSLQVLNDNPQEFTETNGDQQVEINKVEGIETASQDHPVKRRCFPPFTDTTNSFMKQVASFSTVCGPHVAAVALDAAIKALCQENPCAKLAFETNADKMAKPISPPYINEFKGDIKFEDGDAKRNKQAAYVSEKSFGATTFQVRAAIATSLAAAAARAKLAADQEEREMELLMASIIQAQLKKLQYKMKHLMEIELIMEKELSYVQQMKEFVLEEWVNLLEKLFEAGIPRWRDQVFPKTLLHTFPL</sequence>
<dbReference type="FunFam" id="1.10.10.10:FF:000020">
    <property type="entry name" value="SWI/SNF complex subunit SMARCC2 isoform c"/>
    <property type="match status" value="1"/>
</dbReference>
<evidence type="ECO:0000313" key="10">
    <source>
        <dbReference type="Proteomes" id="UP000829196"/>
    </source>
</evidence>
<feature type="domain" description="SWIRM" evidence="7">
    <location>
        <begin position="51"/>
        <end position="148"/>
    </location>
</feature>
<dbReference type="Proteomes" id="UP000829196">
    <property type="component" value="Unassembled WGS sequence"/>
</dbReference>
<dbReference type="GO" id="GO:0003677">
    <property type="term" value="F:DNA binding"/>
    <property type="evidence" value="ECO:0007669"/>
    <property type="project" value="UniProtKB-KW"/>
</dbReference>
<dbReference type="CDD" id="cd00167">
    <property type="entry name" value="SANT"/>
    <property type="match status" value="1"/>
</dbReference>
<proteinExistence type="predicted"/>
<dbReference type="SMART" id="SM00717">
    <property type="entry name" value="SANT"/>
    <property type="match status" value="1"/>
</dbReference>
<keyword evidence="10" id="KW-1185">Reference proteome</keyword>
<evidence type="ECO:0000313" key="9">
    <source>
        <dbReference type="EMBL" id="KAI0515518.1"/>
    </source>
</evidence>
<dbReference type="OrthoDB" id="118550at2759"/>
<dbReference type="Pfam" id="PF16495">
    <property type="entry name" value="SWIRM-assoc_1"/>
    <property type="match status" value="1"/>
</dbReference>